<gene>
    <name evidence="4" type="ORF">EKPJFOCH_4222</name>
</gene>
<feature type="signal peptide" evidence="3">
    <location>
        <begin position="1"/>
        <end position="26"/>
    </location>
</feature>
<reference evidence="4" key="2">
    <citation type="submission" date="2021-08" db="EMBL/GenBank/DDBJ databases">
        <authorList>
            <person name="Tani A."/>
            <person name="Ola A."/>
            <person name="Ogura Y."/>
            <person name="Katsura K."/>
            <person name="Hayashi T."/>
        </authorList>
    </citation>
    <scope>NUCLEOTIDE SEQUENCE</scope>
    <source>
        <strain evidence="4">DSM 23674</strain>
    </source>
</reference>
<evidence type="ECO:0000256" key="2">
    <source>
        <dbReference type="SAM" id="MobiDB-lite"/>
    </source>
</evidence>
<evidence type="ECO:0000256" key="3">
    <source>
        <dbReference type="SAM" id="SignalP"/>
    </source>
</evidence>
<dbReference type="Proteomes" id="UP001055101">
    <property type="component" value="Unassembled WGS sequence"/>
</dbReference>
<feature type="region of interest" description="Disordered" evidence="2">
    <location>
        <begin position="26"/>
        <end position="56"/>
    </location>
</feature>
<keyword evidence="1" id="KW-0175">Coiled coil</keyword>
<dbReference type="InterPro" id="IPR025975">
    <property type="entry name" value="Polysacc_lyase"/>
</dbReference>
<feature type="coiled-coil region" evidence="1">
    <location>
        <begin position="58"/>
        <end position="106"/>
    </location>
</feature>
<feature type="compositionally biased region" description="Basic and acidic residues" evidence="2">
    <location>
        <begin position="44"/>
        <end position="56"/>
    </location>
</feature>
<comment type="caution">
    <text evidence="4">The sequence shown here is derived from an EMBL/GenBank/DDBJ whole genome shotgun (WGS) entry which is preliminary data.</text>
</comment>
<sequence>MYKRSSVLVGTPIIVLLASVGLPAEGAPGGASEMPSASDNFATSREDRGRRPAESRKVDELARLLAKLQNDLTEMRAAGTASSAELSEAQANLDAARALLRQMTALAATPQSEAKAPAAIASGFQELPIGAEIAIAGLKWATQTQRVQVGLEGNYRFSAKAGERATFDPPRKIRTELVGLTPFSKGQEIRLTGTFNIDPKSVFVGAEWCSIVQIHQADTRRADGSFVNASPMFSLDLLSDPATGRPYLQVRGETGRGEQTTYSPMRILGRIPDIELGRDHALDLIVVDGHGDRGRIAVWIDGKMLVDRADIPTGYEYVDLLADAYRVRGKPQPTTSYLKIGIYAGKGTGEGPPEAVNVAFTFAEAAR</sequence>
<dbReference type="RefSeq" id="WP_187272563.1">
    <property type="nucleotide sequence ID" value="NZ_BPRA01000027.1"/>
</dbReference>
<evidence type="ECO:0000313" key="5">
    <source>
        <dbReference type="Proteomes" id="UP001055101"/>
    </source>
</evidence>
<reference evidence="4" key="1">
    <citation type="journal article" date="2021" name="Front. Microbiol.">
        <title>Comprehensive Comparative Genomics and Phenotyping of Methylobacterium Species.</title>
        <authorList>
            <person name="Alessa O."/>
            <person name="Ogura Y."/>
            <person name="Fujitani Y."/>
            <person name="Takami H."/>
            <person name="Hayashi T."/>
            <person name="Sahin N."/>
            <person name="Tani A."/>
        </authorList>
    </citation>
    <scope>NUCLEOTIDE SEQUENCE</scope>
    <source>
        <strain evidence="4">DSM 23674</strain>
    </source>
</reference>
<dbReference type="EMBL" id="BPRA01000027">
    <property type="protein sequence ID" value="GJE57704.1"/>
    <property type="molecule type" value="Genomic_DNA"/>
</dbReference>
<proteinExistence type="predicted"/>
<keyword evidence="5" id="KW-1185">Reference proteome</keyword>
<name>A0ABQ4TQR8_9HYPH</name>
<evidence type="ECO:0000313" key="4">
    <source>
        <dbReference type="EMBL" id="GJE57704.1"/>
    </source>
</evidence>
<dbReference type="Pfam" id="PF14099">
    <property type="entry name" value="Polysacc_lyase"/>
    <property type="match status" value="1"/>
</dbReference>
<accession>A0ABQ4TQR8</accession>
<dbReference type="Gene3D" id="2.60.120.200">
    <property type="match status" value="1"/>
</dbReference>
<organism evidence="4 5">
    <name type="scientific">Methylobacterium thuringiense</name>
    <dbReference type="NCBI Taxonomy" id="1003091"/>
    <lineage>
        <taxon>Bacteria</taxon>
        <taxon>Pseudomonadati</taxon>
        <taxon>Pseudomonadota</taxon>
        <taxon>Alphaproteobacteria</taxon>
        <taxon>Hyphomicrobiales</taxon>
        <taxon>Methylobacteriaceae</taxon>
        <taxon>Methylobacterium</taxon>
    </lineage>
</organism>
<feature type="chain" id="PRO_5045866857" evidence="3">
    <location>
        <begin position="27"/>
        <end position="367"/>
    </location>
</feature>
<keyword evidence="3" id="KW-0732">Signal</keyword>
<protein>
    <submittedName>
        <fullName evidence="4">Uncharacterized protein</fullName>
    </submittedName>
</protein>
<evidence type="ECO:0000256" key="1">
    <source>
        <dbReference type="SAM" id="Coils"/>
    </source>
</evidence>